<dbReference type="Proteomes" id="UP000029925">
    <property type="component" value="Unassembled WGS sequence"/>
</dbReference>
<evidence type="ECO:0000313" key="10">
    <source>
        <dbReference type="Proteomes" id="UP000029925"/>
    </source>
</evidence>
<keyword evidence="2" id="KW-1003">Cell membrane</keyword>
<evidence type="ECO:0000256" key="6">
    <source>
        <dbReference type="SAM" id="Phobius"/>
    </source>
</evidence>
<evidence type="ECO:0000256" key="1">
    <source>
        <dbReference type="ARBA" id="ARBA00004651"/>
    </source>
</evidence>
<dbReference type="OrthoDB" id="9760224at2"/>
<feature type="transmembrane region" description="Helical" evidence="6">
    <location>
        <begin position="88"/>
        <end position="106"/>
    </location>
</feature>
<name>A0A099UGD3_9HELI</name>
<dbReference type="InterPro" id="IPR050448">
    <property type="entry name" value="OpgB/LTA_synthase_biosynth"/>
</dbReference>
<dbReference type="CDD" id="cd16015">
    <property type="entry name" value="LTA_synthase"/>
    <property type="match status" value="1"/>
</dbReference>
<dbReference type="InterPro" id="IPR017850">
    <property type="entry name" value="Alkaline_phosphatase_core_sf"/>
</dbReference>
<comment type="subcellular location">
    <subcellularLocation>
        <location evidence="1">Cell membrane</location>
        <topology evidence="1">Multi-pass membrane protein</topology>
    </subcellularLocation>
</comment>
<feature type="transmembrane region" description="Helical" evidence="6">
    <location>
        <begin position="47"/>
        <end position="67"/>
    </location>
</feature>
<dbReference type="Pfam" id="PF00884">
    <property type="entry name" value="Sulfatase"/>
    <property type="match status" value="1"/>
</dbReference>
<gene>
    <name evidence="8" type="ORF">BN2458_PEG1650</name>
    <name evidence="9" type="ORF">LS75_002545</name>
</gene>
<dbReference type="Gene3D" id="3.40.720.10">
    <property type="entry name" value="Alkaline Phosphatase, subunit A"/>
    <property type="match status" value="1"/>
</dbReference>
<keyword evidence="10" id="KW-1185">Reference proteome</keyword>
<proteinExistence type="predicted"/>
<dbReference type="AlphaFoldDB" id="A0A099UGD3"/>
<evidence type="ECO:0000313" key="8">
    <source>
        <dbReference type="EMBL" id="CUU40533.1"/>
    </source>
</evidence>
<accession>A0A099UGD3</accession>
<dbReference type="EMBL" id="LN907858">
    <property type="protein sequence ID" value="CUU40533.1"/>
    <property type="molecule type" value="Genomic_DNA"/>
</dbReference>
<evidence type="ECO:0000259" key="7">
    <source>
        <dbReference type="Pfam" id="PF00884"/>
    </source>
</evidence>
<dbReference type="PANTHER" id="PTHR47371:SF3">
    <property type="entry name" value="PHOSPHOGLYCEROL TRANSFERASE I"/>
    <property type="match status" value="1"/>
</dbReference>
<evidence type="ECO:0000256" key="4">
    <source>
        <dbReference type="ARBA" id="ARBA00022989"/>
    </source>
</evidence>
<evidence type="ECO:0000313" key="9">
    <source>
        <dbReference type="EMBL" id="TLD79194.1"/>
    </source>
</evidence>
<dbReference type="KEGG" id="hty:BN2458_PEG1650"/>
<evidence type="ECO:0000256" key="3">
    <source>
        <dbReference type="ARBA" id="ARBA00022692"/>
    </source>
</evidence>
<dbReference type="Proteomes" id="UP000064525">
    <property type="component" value="Chromosome I"/>
</dbReference>
<feature type="domain" description="Sulfatase N-terminal" evidence="7">
    <location>
        <begin position="185"/>
        <end position="475"/>
    </location>
</feature>
<reference evidence="11" key="2">
    <citation type="submission" date="2015-11" db="EMBL/GenBank/DDBJ databases">
        <authorList>
            <person name="Anvar S.Y."/>
        </authorList>
    </citation>
    <scope>NUCLEOTIDE SEQUENCE [LARGE SCALE GENOMIC DNA]</scope>
</reference>
<protein>
    <submittedName>
        <fullName evidence="9">LTA synthase family protein</fullName>
    </submittedName>
</protein>
<dbReference type="InterPro" id="IPR000917">
    <property type="entry name" value="Sulfatase_N"/>
</dbReference>
<evidence type="ECO:0000256" key="2">
    <source>
        <dbReference type="ARBA" id="ARBA00022475"/>
    </source>
</evidence>
<dbReference type="STRING" id="76936.BN2458_PEG1650"/>
<reference evidence="9 10" key="1">
    <citation type="journal article" date="2014" name="Genome Announc.">
        <title>Draft genome sequences of eight enterohepatic helicobacter species isolated from both laboratory and wild rodents.</title>
        <authorList>
            <person name="Sheh A."/>
            <person name="Shen Z."/>
            <person name="Fox J.G."/>
        </authorList>
    </citation>
    <scope>NUCLEOTIDE SEQUENCE [LARGE SCALE GENOMIC DNA]</scope>
    <source>
        <strain evidence="9 10">MIT 98-6810</strain>
    </source>
</reference>
<dbReference type="SUPFAM" id="SSF53649">
    <property type="entry name" value="Alkaline phosphatase-like"/>
    <property type="match status" value="1"/>
</dbReference>
<dbReference type="PANTHER" id="PTHR47371">
    <property type="entry name" value="LIPOTEICHOIC ACID SYNTHASE"/>
    <property type="match status" value="1"/>
</dbReference>
<keyword evidence="3 6" id="KW-0812">Transmembrane</keyword>
<sequence length="570" mass="65179">MLGFVFMAAAIINFYYFRTYGSKIDIFIFGFKDDDTLAILSIMWQDYPLVIGVLCAIAFGIFCLYLYKIPLFSLFMRFAHFTNLYVQILYLVCVQLLLIALLLIAARGSLGTFPIKEDNHYISTLPIFNHLATNPLIAFDWAQSNYKEAALFHPPVKEKGEQLESLLFPISHTSADSVFLRENPPHIVLNLMESFGSNMLIFDDKDTNDLLGALRRHFNEDFVFYRFLSGANGTAPSLAALFFDSPSAQISLGAHKKTSLMLNPFFIYANAGYEVVYITSGYASWQGLGEFIITQGAHKVYDMLTLLERFPQSKNDKNTYGVPDEYAYNLAFEILQNATKPTFIAILTTSNHPPYHLPQHYVPKPIALSDTLKNKAKNQAHDKLRISALLYQYANDAFGEFMDRIKDSHLAQNTIIVASGDHRVRDFADNPSTDKALYYAVPLYLYVPQMYATQTHYDPTRIGSHKDIFPTLYELSLSQTPYISVGGRNILAPKDDKRRAFGYNQAVWIDENGIYPFRSEVGYMWADSKEDLGLLSTDTSFSLNEYQKHFGKRYWELFEYAISYRIFKEE</sequence>
<keyword evidence="4 6" id="KW-1133">Transmembrane helix</keyword>
<dbReference type="GO" id="GO:0005886">
    <property type="term" value="C:plasma membrane"/>
    <property type="evidence" value="ECO:0007669"/>
    <property type="project" value="UniProtKB-SubCell"/>
</dbReference>
<organism evidence="8 11">
    <name type="scientific">Helicobacter typhlonius</name>
    <dbReference type="NCBI Taxonomy" id="76936"/>
    <lineage>
        <taxon>Bacteria</taxon>
        <taxon>Pseudomonadati</taxon>
        <taxon>Campylobacterota</taxon>
        <taxon>Epsilonproteobacteria</taxon>
        <taxon>Campylobacterales</taxon>
        <taxon>Helicobacteraceae</taxon>
        <taxon>Helicobacter</taxon>
    </lineage>
</organism>
<dbReference type="PATRIC" id="fig|76936.10.peg.1611"/>
<evidence type="ECO:0000313" key="11">
    <source>
        <dbReference type="Proteomes" id="UP000064525"/>
    </source>
</evidence>
<evidence type="ECO:0000256" key="5">
    <source>
        <dbReference type="ARBA" id="ARBA00023136"/>
    </source>
</evidence>
<dbReference type="EMBL" id="JRPF02000002">
    <property type="protein sequence ID" value="TLD79194.1"/>
    <property type="molecule type" value="Genomic_DNA"/>
</dbReference>
<keyword evidence="5 6" id="KW-0472">Membrane</keyword>
<reference evidence="8" key="3">
    <citation type="submission" date="2015-11" db="EMBL/GenBank/DDBJ databases">
        <authorList>
            <person name="Zhang Y."/>
            <person name="Guo Z."/>
        </authorList>
    </citation>
    <scope>NUCLEOTIDE SEQUENCE</scope>
    <source>
        <strain evidence="8">1</strain>
    </source>
</reference>